<evidence type="ECO:0000313" key="2">
    <source>
        <dbReference type="EMBL" id="WCO67940.1"/>
    </source>
</evidence>
<organism evidence="2 3">
    <name type="scientific">Iamia majanohamensis</name>
    <dbReference type="NCBI Taxonomy" id="467976"/>
    <lineage>
        <taxon>Bacteria</taxon>
        <taxon>Bacillati</taxon>
        <taxon>Actinomycetota</taxon>
        <taxon>Acidimicrobiia</taxon>
        <taxon>Acidimicrobiales</taxon>
        <taxon>Iamiaceae</taxon>
        <taxon>Iamia</taxon>
    </lineage>
</organism>
<dbReference type="EMBL" id="CP116942">
    <property type="protein sequence ID" value="WCO67940.1"/>
    <property type="molecule type" value="Genomic_DNA"/>
</dbReference>
<sequence>MERDRILRFTPVDHPDARVQRVGFDLADPYVEQCWSAVVGPSSTLLLRRMPALWLRQVPAEVGASDLSQSLGLGAGVGEHSRLLSTLDRVVRYRLARPATEGAGLEVFRQVSPLTPRQLVQVPQWTRDTHERLFDAHLGQIDDLARHQANVASITSRLDRIQNGTGRPTSGITPHGPTLQR</sequence>
<keyword evidence="3" id="KW-1185">Reference proteome</keyword>
<name>A0AAE9Y6Q5_9ACTN</name>
<evidence type="ECO:0000256" key="1">
    <source>
        <dbReference type="SAM" id="MobiDB-lite"/>
    </source>
</evidence>
<proteinExistence type="predicted"/>
<reference evidence="2" key="1">
    <citation type="submission" date="2023-01" db="EMBL/GenBank/DDBJ databases">
        <title>The diversity of Class Acidimicrobiia in South China Sea sediment environments and the proposal of Iamia marina sp. nov., a novel species of the genus Iamia.</title>
        <authorList>
            <person name="He Y."/>
            <person name="Tian X."/>
        </authorList>
    </citation>
    <scope>NUCLEOTIDE SEQUENCE</scope>
    <source>
        <strain evidence="2">DSM 19957</strain>
    </source>
</reference>
<evidence type="ECO:0000313" key="3">
    <source>
        <dbReference type="Proteomes" id="UP001216390"/>
    </source>
</evidence>
<dbReference type="AlphaFoldDB" id="A0AAE9Y6Q5"/>
<dbReference type="KEGG" id="ima:PO878_04285"/>
<gene>
    <name evidence="2" type="ORF">PO878_04285</name>
</gene>
<protein>
    <submittedName>
        <fullName evidence="2">Uncharacterized protein</fullName>
    </submittedName>
</protein>
<dbReference type="RefSeq" id="WP_272737457.1">
    <property type="nucleotide sequence ID" value="NZ_CP116942.1"/>
</dbReference>
<accession>A0AAE9Y6Q5</accession>
<feature type="compositionally biased region" description="Polar residues" evidence="1">
    <location>
        <begin position="159"/>
        <end position="172"/>
    </location>
</feature>
<dbReference type="Proteomes" id="UP001216390">
    <property type="component" value="Chromosome"/>
</dbReference>
<feature type="region of interest" description="Disordered" evidence="1">
    <location>
        <begin position="159"/>
        <end position="181"/>
    </location>
</feature>